<keyword evidence="1" id="KW-0472">Membrane</keyword>
<evidence type="ECO:0008006" key="4">
    <source>
        <dbReference type="Google" id="ProtNLM"/>
    </source>
</evidence>
<name>A0ABY7UHL3_9CORY</name>
<accession>A0ABY7UHL3</accession>
<keyword evidence="3" id="KW-1185">Reference proteome</keyword>
<evidence type="ECO:0000313" key="3">
    <source>
        <dbReference type="Proteomes" id="UP001218071"/>
    </source>
</evidence>
<dbReference type="Proteomes" id="UP001218071">
    <property type="component" value="Chromosome"/>
</dbReference>
<organism evidence="2 3">
    <name type="scientific">Corynebacterium jeddahense</name>
    <dbReference type="NCBI Taxonomy" id="1414719"/>
    <lineage>
        <taxon>Bacteria</taxon>
        <taxon>Bacillati</taxon>
        <taxon>Actinomycetota</taxon>
        <taxon>Actinomycetes</taxon>
        <taxon>Mycobacteriales</taxon>
        <taxon>Corynebacteriaceae</taxon>
        <taxon>Corynebacterium</taxon>
    </lineage>
</organism>
<keyword evidence="1" id="KW-0812">Transmembrane</keyword>
<evidence type="ECO:0000256" key="1">
    <source>
        <dbReference type="SAM" id="Phobius"/>
    </source>
</evidence>
<evidence type="ECO:0000313" key="2">
    <source>
        <dbReference type="EMBL" id="WCZ38257.1"/>
    </source>
</evidence>
<keyword evidence="1" id="KW-1133">Transmembrane helix</keyword>
<gene>
    <name evidence="2" type="ORF">CJEDD_03185</name>
</gene>
<reference evidence="2 3" key="1">
    <citation type="submission" date="2020-10" db="EMBL/GenBank/DDBJ databases">
        <title>Complete genome sequence of Corynebacterium jeddahense DSM 45997, type strain of Corynebacterium jeddahense.</title>
        <authorList>
            <person name="Busche T."/>
            <person name="Kalinowski J."/>
            <person name="Ruckert C."/>
        </authorList>
    </citation>
    <scope>NUCLEOTIDE SEQUENCE [LARGE SCALE GENOMIC DNA]</scope>
    <source>
        <strain evidence="2 3">DSM 45997</strain>
    </source>
</reference>
<feature type="transmembrane region" description="Helical" evidence="1">
    <location>
        <begin position="6"/>
        <end position="25"/>
    </location>
</feature>
<sequence>MDIGIVVDTVLVVIFVVVTAAYLKFGGKEYTYDEKGKLVPYKEQEPAGVEMAGMGTTEV</sequence>
<protein>
    <recommendedName>
        <fullName evidence="4">Secreted protein</fullName>
    </recommendedName>
</protein>
<dbReference type="RefSeq" id="WP_042406755.1">
    <property type="nucleotide sequence ID" value="NZ_CBYN010000042.1"/>
</dbReference>
<proteinExistence type="predicted"/>
<dbReference type="EMBL" id="CP063194">
    <property type="protein sequence ID" value="WCZ38257.1"/>
    <property type="molecule type" value="Genomic_DNA"/>
</dbReference>